<dbReference type="InterPro" id="IPR032675">
    <property type="entry name" value="LRR_dom_sf"/>
</dbReference>
<evidence type="ECO:0000256" key="6">
    <source>
        <dbReference type="ARBA" id="ARBA00023186"/>
    </source>
</evidence>
<dbReference type="Proteomes" id="UP001146120">
    <property type="component" value="Unassembled WGS sequence"/>
</dbReference>
<evidence type="ECO:0000259" key="8">
    <source>
        <dbReference type="Pfam" id="PF01302"/>
    </source>
</evidence>
<gene>
    <name evidence="10" type="ORF">N0F65_013033</name>
</gene>
<dbReference type="InterPro" id="IPR029071">
    <property type="entry name" value="Ubiquitin-like_domsf"/>
</dbReference>
<evidence type="ECO:0000256" key="4">
    <source>
        <dbReference type="ARBA" id="ARBA00022614"/>
    </source>
</evidence>
<keyword evidence="4" id="KW-0433">Leucine-rich repeat</keyword>
<keyword evidence="6" id="KW-0143">Chaperone</keyword>
<dbReference type="GO" id="GO:0007010">
    <property type="term" value="P:cytoskeleton organization"/>
    <property type="evidence" value="ECO:0007669"/>
    <property type="project" value="TreeGrafter"/>
</dbReference>
<keyword evidence="7" id="KW-0206">Cytoskeleton</keyword>
<dbReference type="AlphaFoldDB" id="A0AAV2YPD6"/>
<comment type="subcellular location">
    <subcellularLocation>
        <location evidence="1">Cytoplasm</location>
        <location evidence="1">Cytoskeleton</location>
    </subcellularLocation>
</comment>
<keyword evidence="5" id="KW-0677">Repeat</keyword>
<dbReference type="CDD" id="cd17044">
    <property type="entry name" value="Ubl_TBCE"/>
    <property type="match status" value="1"/>
</dbReference>
<evidence type="ECO:0000256" key="2">
    <source>
        <dbReference type="ARBA" id="ARBA00006286"/>
    </source>
</evidence>
<dbReference type="PANTHER" id="PTHR18849:SF0">
    <property type="entry name" value="CILIA- AND FLAGELLA-ASSOCIATED PROTEIN 410-RELATED"/>
    <property type="match status" value="1"/>
</dbReference>
<comment type="caution">
    <text evidence="10">The sequence shown here is derived from an EMBL/GenBank/DDBJ whole genome shotgun (WGS) entry which is preliminary data.</text>
</comment>
<dbReference type="PANTHER" id="PTHR18849">
    <property type="entry name" value="LEUCINE RICH REPEAT PROTEIN"/>
    <property type="match status" value="1"/>
</dbReference>
<dbReference type="EMBL" id="DAKRPA010000214">
    <property type="protein sequence ID" value="DAZ95188.1"/>
    <property type="molecule type" value="Genomic_DNA"/>
</dbReference>
<evidence type="ECO:0000256" key="5">
    <source>
        <dbReference type="ARBA" id="ARBA00022737"/>
    </source>
</evidence>
<protein>
    <recommendedName>
        <fullName evidence="12">Tubulin-folding cofactor E</fullName>
    </recommendedName>
</protein>
<keyword evidence="3" id="KW-0963">Cytoplasm</keyword>
<dbReference type="GO" id="GO:0005856">
    <property type="term" value="C:cytoskeleton"/>
    <property type="evidence" value="ECO:0007669"/>
    <property type="project" value="UniProtKB-SubCell"/>
</dbReference>
<evidence type="ECO:0000256" key="1">
    <source>
        <dbReference type="ARBA" id="ARBA00004245"/>
    </source>
</evidence>
<dbReference type="InterPro" id="IPR044079">
    <property type="entry name" value="Ubl_TBCE"/>
</dbReference>
<accession>A0AAV2YPD6</accession>
<feature type="domain" description="CAP-Gly" evidence="8">
    <location>
        <begin position="7"/>
        <end position="67"/>
    </location>
</feature>
<evidence type="ECO:0000259" key="9">
    <source>
        <dbReference type="Pfam" id="PF14560"/>
    </source>
</evidence>
<feature type="domain" description="Ubiquitin-like" evidence="9">
    <location>
        <begin position="499"/>
        <end position="568"/>
    </location>
</feature>
<dbReference type="InterPro" id="IPR001611">
    <property type="entry name" value="Leu-rich_rpt"/>
</dbReference>
<dbReference type="Gene3D" id="3.80.10.10">
    <property type="entry name" value="Ribonuclease Inhibitor"/>
    <property type="match status" value="2"/>
</dbReference>
<dbReference type="SUPFAM" id="SSF52047">
    <property type="entry name" value="RNI-like"/>
    <property type="match status" value="1"/>
</dbReference>
<dbReference type="SUPFAM" id="SSF74924">
    <property type="entry name" value="Cap-Gly domain"/>
    <property type="match status" value="1"/>
</dbReference>
<evidence type="ECO:0000313" key="10">
    <source>
        <dbReference type="EMBL" id="DAZ95188.1"/>
    </source>
</evidence>
<comment type="similarity">
    <text evidence="2">Belongs to the TBCE family.</text>
</comment>
<dbReference type="Pfam" id="PF14560">
    <property type="entry name" value="Ubiquitin_2"/>
    <property type="match status" value="1"/>
</dbReference>
<name>A0AAV2YPD6_9STRA</name>
<dbReference type="InterPro" id="IPR000626">
    <property type="entry name" value="Ubiquitin-like_dom"/>
</dbReference>
<organism evidence="10 11">
    <name type="scientific">Lagenidium giganteum</name>
    <dbReference type="NCBI Taxonomy" id="4803"/>
    <lineage>
        <taxon>Eukaryota</taxon>
        <taxon>Sar</taxon>
        <taxon>Stramenopiles</taxon>
        <taxon>Oomycota</taxon>
        <taxon>Peronosporomycetes</taxon>
        <taxon>Pythiales</taxon>
        <taxon>Pythiaceae</taxon>
    </lineage>
</organism>
<dbReference type="Pfam" id="PF14580">
    <property type="entry name" value="LRR_9"/>
    <property type="match status" value="1"/>
</dbReference>
<reference evidence="10" key="1">
    <citation type="submission" date="2022-11" db="EMBL/GenBank/DDBJ databases">
        <authorList>
            <person name="Morgan W.R."/>
            <person name="Tartar A."/>
        </authorList>
    </citation>
    <scope>NUCLEOTIDE SEQUENCE</scope>
    <source>
        <strain evidence="10">ARSEF 373</strain>
    </source>
</reference>
<evidence type="ECO:0008006" key="12">
    <source>
        <dbReference type="Google" id="ProtNLM"/>
    </source>
</evidence>
<dbReference type="InterPro" id="IPR036859">
    <property type="entry name" value="CAP-Gly_dom_sf"/>
</dbReference>
<dbReference type="Gene3D" id="2.30.30.190">
    <property type="entry name" value="CAP Gly-rich-like domain"/>
    <property type="match status" value="1"/>
</dbReference>
<dbReference type="Pfam" id="PF01302">
    <property type="entry name" value="CAP_GLY"/>
    <property type="match status" value="1"/>
</dbReference>
<reference evidence="10" key="2">
    <citation type="journal article" date="2023" name="Microbiol Resour">
        <title>Decontamination and Annotation of the Draft Genome Sequence of the Oomycete Lagenidium giganteum ARSEF 373.</title>
        <authorList>
            <person name="Morgan W.R."/>
            <person name="Tartar A."/>
        </authorList>
    </citation>
    <scope>NUCLEOTIDE SEQUENCE</scope>
    <source>
        <strain evidence="10">ARSEF 373</strain>
    </source>
</reference>
<dbReference type="Gene3D" id="3.10.20.90">
    <property type="entry name" value="Phosphatidylinositol 3-kinase Catalytic Subunit, Chain A, domain 1"/>
    <property type="match status" value="1"/>
</dbReference>
<keyword evidence="11" id="KW-1185">Reference proteome</keyword>
<dbReference type="SUPFAM" id="SSF54236">
    <property type="entry name" value="Ubiquitin-like"/>
    <property type="match status" value="1"/>
</dbReference>
<evidence type="ECO:0000256" key="7">
    <source>
        <dbReference type="ARBA" id="ARBA00023212"/>
    </source>
</evidence>
<evidence type="ECO:0000313" key="11">
    <source>
        <dbReference type="Proteomes" id="UP001146120"/>
    </source>
</evidence>
<proteinExistence type="inferred from homology"/>
<dbReference type="InterPro" id="IPR000938">
    <property type="entry name" value="CAP-Gly_domain"/>
</dbReference>
<sequence length="569" mass="62762">MGRAVIVGDRIQDPSGARGTIRYVGPVATAKDQSTQYYGAWRMRYVFYLYKGVEWDEWGRGLHDGSVTLPNGARVVHFNGPAPRSVRAGSLEHKCSFIKASKVQAEGWGQSQTLLDVLQARYGHAPDDPALAPPAPLSREQDVVITGEKPIRLVGVHKLRTQQTLDTIEKISLAHCGVTDTGITAAGQLRELTPSIVELDLAGNLLGRWSQVLDIAHELPKLETFVLSANRLEYDVNETESPLVVENVQVLVLNQTQTKWKVLQQLVARHFPNLRELFVADNAWVDDDLKPSASADASSGDLETLDLSQNRLTSWTVVQQVFGQLPNLKQLMVNDNQISSLVTTTASSTPAFQQLKSLSLTGNRIGSWTSIDALNLYPQLESLRFMRNPLTAAMGAGEARMIIIARTNTVSVFNGSDIRERERAEAEQMYLKRVLHELAVSTNDTERVRVEALHPRLALLRVRYPELQIGTANASGAASTLAASLIRVKISPMSIHATTFDSLEKKIPEKMKVSQIKLLVEKKFGVAIADQLLTYRPDPKSMPLPLDDDSCEVGYYGLQDGAEILVNDA</sequence>
<dbReference type="PROSITE" id="PS51450">
    <property type="entry name" value="LRR"/>
    <property type="match status" value="2"/>
</dbReference>
<evidence type="ECO:0000256" key="3">
    <source>
        <dbReference type="ARBA" id="ARBA00022490"/>
    </source>
</evidence>